<proteinExistence type="inferred from homology"/>
<comment type="similarity">
    <text evidence="4 11">Belongs to the transaldolase family. Type 2 subfamily.</text>
</comment>
<dbReference type="Pfam" id="PF00923">
    <property type="entry name" value="TAL_FSA"/>
    <property type="match status" value="1"/>
</dbReference>
<dbReference type="EMBL" id="JAUSQX010000001">
    <property type="protein sequence ID" value="MDP9805482.1"/>
    <property type="molecule type" value="Genomic_DNA"/>
</dbReference>
<evidence type="ECO:0000313" key="12">
    <source>
        <dbReference type="EMBL" id="MDP9805482.1"/>
    </source>
</evidence>
<dbReference type="InterPro" id="IPR004732">
    <property type="entry name" value="Transaldolase_2"/>
</dbReference>
<dbReference type="PANTHER" id="PTHR10683:SF31">
    <property type="entry name" value="TRANSALDOLASE"/>
    <property type="match status" value="1"/>
</dbReference>
<dbReference type="InterPro" id="IPR018225">
    <property type="entry name" value="Transaldolase_AS"/>
</dbReference>
<comment type="subcellular location">
    <subcellularLocation>
        <location evidence="2 11">Cytoplasm</location>
    </subcellularLocation>
</comment>
<comment type="pathway">
    <text evidence="3 11">Carbohydrate degradation; pentose phosphate pathway; D-glyceraldehyde 3-phosphate and beta-D-fructose 6-phosphate from D-ribose 5-phosphate and D-xylulose 5-phosphate (non-oxidative stage): step 2/3.</text>
</comment>
<dbReference type="Proteomes" id="UP001243212">
    <property type="component" value="Unassembled WGS sequence"/>
</dbReference>
<organism evidence="12 13">
    <name type="scientific">Trueperella bonasi</name>
    <dbReference type="NCBI Taxonomy" id="312286"/>
    <lineage>
        <taxon>Bacteria</taxon>
        <taxon>Bacillati</taxon>
        <taxon>Actinomycetota</taxon>
        <taxon>Actinomycetes</taxon>
        <taxon>Actinomycetales</taxon>
        <taxon>Actinomycetaceae</taxon>
        <taxon>Trueperella</taxon>
    </lineage>
</organism>
<accession>A0ABT9NE62</accession>
<dbReference type="PANTHER" id="PTHR10683">
    <property type="entry name" value="TRANSALDOLASE"/>
    <property type="match status" value="1"/>
</dbReference>
<evidence type="ECO:0000313" key="13">
    <source>
        <dbReference type="Proteomes" id="UP001243212"/>
    </source>
</evidence>
<keyword evidence="6 11" id="KW-0963">Cytoplasm</keyword>
<keyword evidence="8 11" id="KW-0570">Pentose shunt</keyword>
<dbReference type="NCBIfam" id="TIGR00876">
    <property type="entry name" value="tal_mycobact"/>
    <property type="match status" value="1"/>
</dbReference>
<evidence type="ECO:0000256" key="10">
    <source>
        <dbReference type="ARBA" id="ARBA00048810"/>
    </source>
</evidence>
<comment type="catalytic activity">
    <reaction evidence="10 11">
        <text>D-sedoheptulose 7-phosphate + D-glyceraldehyde 3-phosphate = D-erythrose 4-phosphate + beta-D-fructose 6-phosphate</text>
        <dbReference type="Rhea" id="RHEA:17053"/>
        <dbReference type="ChEBI" id="CHEBI:16897"/>
        <dbReference type="ChEBI" id="CHEBI:57483"/>
        <dbReference type="ChEBI" id="CHEBI:57634"/>
        <dbReference type="ChEBI" id="CHEBI:59776"/>
        <dbReference type="EC" id="2.2.1.2"/>
    </reaction>
</comment>
<comment type="caution">
    <text evidence="12">The sequence shown here is derived from an EMBL/GenBank/DDBJ whole genome shotgun (WGS) entry which is preliminary data.</text>
</comment>
<evidence type="ECO:0000256" key="1">
    <source>
        <dbReference type="ARBA" id="ARBA00003518"/>
    </source>
</evidence>
<evidence type="ECO:0000256" key="2">
    <source>
        <dbReference type="ARBA" id="ARBA00004496"/>
    </source>
</evidence>
<dbReference type="EC" id="2.2.1.2" evidence="5 11"/>
<evidence type="ECO:0000256" key="7">
    <source>
        <dbReference type="ARBA" id="ARBA00022679"/>
    </source>
</evidence>
<evidence type="ECO:0000256" key="11">
    <source>
        <dbReference type="HAMAP-Rule" id="MF_00493"/>
    </source>
</evidence>
<dbReference type="InterPro" id="IPR001585">
    <property type="entry name" value="TAL/FSA"/>
</dbReference>
<name>A0ABT9NE62_9ACTO</name>
<keyword evidence="9 11" id="KW-0704">Schiff base</keyword>
<dbReference type="InterPro" id="IPR013785">
    <property type="entry name" value="Aldolase_TIM"/>
</dbReference>
<evidence type="ECO:0000256" key="3">
    <source>
        <dbReference type="ARBA" id="ARBA00004857"/>
    </source>
</evidence>
<evidence type="ECO:0000256" key="9">
    <source>
        <dbReference type="ARBA" id="ARBA00023270"/>
    </source>
</evidence>
<dbReference type="SUPFAM" id="SSF51569">
    <property type="entry name" value="Aldolase"/>
    <property type="match status" value="1"/>
</dbReference>
<feature type="active site" description="Schiff-base intermediate with substrate" evidence="11">
    <location>
        <position position="139"/>
    </location>
</feature>
<reference evidence="12 13" key="1">
    <citation type="submission" date="2023-07" db="EMBL/GenBank/DDBJ databases">
        <title>Sequencing the genomes of 1000 actinobacteria strains.</title>
        <authorList>
            <person name="Klenk H.-P."/>
        </authorList>
    </citation>
    <scope>NUCLEOTIDE SEQUENCE [LARGE SCALE GENOMIC DNA]</scope>
    <source>
        <strain evidence="12 13">DSM 17163</strain>
    </source>
</reference>
<dbReference type="Gene3D" id="3.20.20.70">
    <property type="entry name" value="Aldolase class I"/>
    <property type="match status" value="1"/>
</dbReference>
<sequence>MSKLHELSDLGVSIWLDDLSRGRLNSGNLEDLVHNHAVVGVTTNPSIFQAAISGSDDYREDVKRLADEGKSAEEIITELTTDDVRRACDLFTDIYSATNGFDGRVSIEVDPRLAHNTVPTYEQAKQLWAKVDRPNAMIKIPATKAGLPAIRDAIADGISVNVTLIFSVERYEEVVDAYLSGLEQAQKKGLDLSQIHSVASFFVSRVDTEVDARLDKIGGQSALNMRGKAGVANARNAYAAYIKHFEQSVRFRDLADEGANVQRPLWASTGVKNPDYSPTMYVDQLVSSHVVNTMPENTLWATKDHSDLSGGDTIRPNLDSAKNTLEHIVLLGIDFDDVTRQLEDEGVEKFEVSWEDLIHTVQDAMNS</sequence>
<dbReference type="CDD" id="cd00955">
    <property type="entry name" value="Transaldolase_like"/>
    <property type="match status" value="1"/>
</dbReference>
<dbReference type="PIRSF" id="PIRSF036915">
    <property type="entry name" value="Trnald_Bac_Plnt"/>
    <property type="match status" value="1"/>
</dbReference>
<protein>
    <recommendedName>
        <fullName evidence="5 11">Transaldolase</fullName>
        <ecNumber evidence="5 11">2.2.1.2</ecNumber>
    </recommendedName>
</protein>
<keyword evidence="13" id="KW-1185">Reference proteome</keyword>
<dbReference type="NCBIfam" id="NF002881">
    <property type="entry name" value="PRK03343.1"/>
    <property type="match status" value="1"/>
</dbReference>
<dbReference type="PROSITE" id="PS01054">
    <property type="entry name" value="TRANSALDOLASE_1"/>
    <property type="match status" value="1"/>
</dbReference>
<gene>
    <name evidence="11" type="primary">tal</name>
    <name evidence="12" type="ORF">J2S70_000064</name>
</gene>
<keyword evidence="7 11" id="KW-0808">Transferase</keyword>
<comment type="function">
    <text evidence="1 11">Transaldolase is important for the balance of metabolites in the pentose-phosphate pathway.</text>
</comment>
<dbReference type="GO" id="GO:0004801">
    <property type="term" value="F:transaldolase activity"/>
    <property type="evidence" value="ECO:0007669"/>
    <property type="project" value="UniProtKB-EC"/>
</dbReference>
<dbReference type="HAMAP" id="MF_00493">
    <property type="entry name" value="Transaldolase_2"/>
    <property type="match status" value="1"/>
</dbReference>
<evidence type="ECO:0000256" key="5">
    <source>
        <dbReference type="ARBA" id="ARBA00013151"/>
    </source>
</evidence>
<evidence type="ECO:0000256" key="6">
    <source>
        <dbReference type="ARBA" id="ARBA00022490"/>
    </source>
</evidence>
<evidence type="ECO:0000256" key="8">
    <source>
        <dbReference type="ARBA" id="ARBA00023126"/>
    </source>
</evidence>
<evidence type="ECO:0000256" key="4">
    <source>
        <dbReference type="ARBA" id="ARBA00008426"/>
    </source>
</evidence>
<dbReference type="RefSeq" id="WP_307681765.1">
    <property type="nucleotide sequence ID" value="NZ_JAUSQX010000001.1"/>
</dbReference>